<name>A0AA92U9Y1_9BACT</name>
<organism evidence="2 3">
    <name type="scientific">Segatella copri</name>
    <dbReference type="NCBI Taxonomy" id="165179"/>
    <lineage>
        <taxon>Bacteria</taxon>
        <taxon>Pseudomonadati</taxon>
        <taxon>Bacteroidota</taxon>
        <taxon>Bacteroidia</taxon>
        <taxon>Bacteroidales</taxon>
        <taxon>Prevotellaceae</taxon>
        <taxon>Segatella</taxon>
    </lineage>
</organism>
<gene>
    <name evidence="2" type="ORF">DWV53_11195</name>
</gene>
<dbReference type="Proteomes" id="UP000285776">
    <property type="component" value="Unassembled WGS sequence"/>
</dbReference>
<keyword evidence="1" id="KW-1133">Transmembrane helix</keyword>
<feature type="transmembrane region" description="Helical" evidence="1">
    <location>
        <begin position="33"/>
        <end position="57"/>
    </location>
</feature>
<feature type="transmembrane region" description="Helical" evidence="1">
    <location>
        <begin position="349"/>
        <end position="369"/>
    </location>
</feature>
<protein>
    <submittedName>
        <fullName evidence="2">Oligosaccharide repeat unit polymerase</fullName>
    </submittedName>
</protein>
<accession>A0AA92U9Y1</accession>
<feature type="transmembrane region" description="Helical" evidence="1">
    <location>
        <begin position="105"/>
        <end position="127"/>
    </location>
</feature>
<comment type="caution">
    <text evidence="2">The sequence shown here is derived from an EMBL/GenBank/DDBJ whole genome shotgun (WGS) entry which is preliminary data.</text>
</comment>
<feature type="transmembrane region" description="Helical" evidence="1">
    <location>
        <begin position="247"/>
        <end position="267"/>
    </location>
</feature>
<feature type="transmembrane region" description="Helical" evidence="1">
    <location>
        <begin position="376"/>
        <end position="394"/>
    </location>
</feature>
<keyword evidence="1" id="KW-0812">Transmembrane</keyword>
<feature type="transmembrane region" description="Helical" evidence="1">
    <location>
        <begin position="69"/>
        <end position="85"/>
    </location>
</feature>
<feature type="transmembrane region" description="Helical" evidence="1">
    <location>
        <begin position="193"/>
        <end position="211"/>
    </location>
</feature>
<sequence length="426" mass="49162">MTILVCLVLNFLLYLFASNRYGSKGKMSLTYSLSAYYTFVAFMGIIICSTGIYEAVLPINYNKEIDFSPYFYCFISIMFLIYPFKNVTYKTIKWDEIPYNNTVKLILNVWVIITSLYMILNFSNALVASQMGYDSMYEASAVDGSAQKLLYGNNFLLIKFVNFNINLMNSFAPFVMCYSLYGLISKKISQSRAFLLLGLIFFSKFFFALALGSRGNLFFVFWSFAFYIIIFYPHLNLSLKRKFKKIGVVGFSVVAFYSVLISIARLAHSDSETPLTGIARYFGECFPNLGLQFWNQVTMHPYGTRLFPYIFGIEYNAESVQDGYAFWKTFTGVPVLIFKTIFGDLYIEFGLPIALVIILVIAVIFYFFIGRGKIHFWKLALIYWYFDLIIQGIFGFNKDGWSNFIVLIAILIVSFIVKLYTQKKQI</sequence>
<feature type="transmembrane region" description="Helical" evidence="1">
    <location>
        <begin position="400"/>
        <end position="420"/>
    </location>
</feature>
<dbReference type="NCBIfam" id="TIGR04370">
    <property type="entry name" value="glyco_rpt_poly"/>
    <property type="match status" value="1"/>
</dbReference>
<evidence type="ECO:0000256" key="1">
    <source>
        <dbReference type="SAM" id="Phobius"/>
    </source>
</evidence>
<feature type="transmembrane region" description="Helical" evidence="1">
    <location>
        <begin position="217"/>
        <end position="235"/>
    </location>
</feature>
<dbReference type="EMBL" id="QSAV01000038">
    <property type="protein sequence ID" value="RGW77194.1"/>
    <property type="molecule type" value="Genomic_DNA"/>
</dbReference>
<reference evidence="2 3" key="1">
    <citation type="submission" date="2018-08" db="EMBL/GenBank/DDBJ databases">
        <title>A genome reference for cultivated species of the human gut microbiota.</title>
        <authorList>
            <person name="Zou Y."/>
            <person name="Xue W."/>
            <person name="Luo G."/>
        </authorList>
    </citation>
    <scope>NUCLEOTIDE SEQUENCE [LARGE SCALE GENOMIC DNA]</scope>
    <source>
        <strain evidence="2 3">AF10-17</strain>
    </source>
</reference>
<evidence type="ECO:0000313" key="3">
    <source>
        <dbReference type="Proteomes" id="UP000285776"/>
    </source>
</evidence>
<keyword evidence="1" id="KW-0472">Membrane</keyword>
<dbReference type="AlphaFoldDB" id="A0AA92U9Y1"/>
<evidence type="ECO:0000313" key="2">
    <source>
        <dbReference type="EMBL" id="RGW77194.1"/>
    </source>
</evidence>
<dbReference type="RefSeq" id="WP_118153887.1">
    <property type="nucleotide sequence ID" value="NZ_QSAV01000038.1"/>
</dbReference>
<proteinExistence type="predicted"/>